<dbReference type="PANTHER" id="PTHR15949">
    <property type="entry name" value="TESTIS-EXPRESSED PROTEIN 264"/>
    <property type="match status" value="1"/>
</dbReference>
<dbReference type="Proteomes" id="UP000728185">
    <property type="component" value="Unassembled WGS sequence"/>
</dbReference>
<dbReference type="OrthoDB" id="2140079at2759"/>
<evidence type="ECO:0000256" key="1">
    <source>
        <dbReference type="SAM" id="MobiDB-lite"/>
    </source>
</evidence>
<sequence>PADETESKLEPGLERSAIGAILPVGSESDASDVFVRAGFQLARLPRVTDSLVSTFPHVSFLSVAIGSRRLFSCMTNYVKEHNLKVNTLLELYDGQLIHCVGLFEEDEAKFRQLIEQPSSTSESVVDEKFEPLEILSSTEKTDDVNSNFDPNSVETLPKREESFPVMVSLADVADHDAGDVSETHENVGDADEDDSLDESFEKISPESPME</sequence>
<name>A0A8E0VDK3_9TREM</name>
<dbReference type="AlphaFoldDB" id="A0A8E0VDK3"/>
<reference evidence="2" key="1">
    <citation type="submission" date="2019-05" db="EMBL/GenBank/DDBJ databases">
        <title>Annotation for the trematode Fasciolopsis buski.</title>
        <authorList>
            <person name="Choi Y.-J."/>
        </authorList>
    </citation>
    <scope>NUCLEOTIDE SEQUENCE</scope>
    <source>
        <strain evidence="2">HT</strain>
        <tissue evidence="2">Whole worm</tissue>
    </source>
</reference>
<organism evidence="2 3">
    <name type="scientific">Fasciolopsis buskii</name>
    <dbReference type="NCBI Taxonomy" id="27845"/>
    <lineage>
        <taxon>Eukaryota</taxon>
        <taxon>Metazoa</taxon>
        <taxon>Spiralia</taxon>
        <taxon>Lophotrochozoa</taxon>
        <taxon>Platyhelminthes</taxon>
        <taxon>Trematoda</taxon>
        <taxon>Digenea</taxon>
        <taxon>Plagiorchiida</taxon>
        <taxon>Echinostomata</taxon>
        <taxon>Echinostomatoidea</taxon>
        <taxon>Fasciolidae</taxon>
        <taxon>Fasciolopsis</taxon>
    </lineage>
</organism>
<feature type="compositionally biased region" description="Basic and acidic residues" evidence="1">
    <location>
        <begin position="172"/>
        <end position="187"/>
    </location>
</feature>
<comment type="caution">
    <text evidence="2">The sequence shown here is derived from an EMBL/GenBank/DDBJ whole genome shotgun (WGS) entry which is preliminary data.</text>
</comment>
<gene>
    <name evidence="2" type="ORF">FBUS_10927</name>
</gene>
<proteinExistence type="predicted"/>
<dbReference type="PANTHER" id="PTHR15949:SF3">
    <property type="entry name" value="TESTIS-EXPRESSED PROTEIN 264"/>
    <property type="match status" value="1"/>
</dbReference>
<evidence type="ECO:0000313" key="2">
    <source>
        <dbReference type="EMBL" id="KAA0186550.1"/>
    </source>
</evidence>
<keyword evidence="3" id="KW-1185">Reference proteome</keyword>
<feature type="region of interest" description="Disordered" evidence="1">
    <location>
        <begin position="171"/>
        <end position="210"/>
    </location>
</feature>
<feature type="compositionally biased region" description="Acidic residues" evidence="1">
    <location>
        <begin position="188"/>
        <end position="198"/>
    </location>
</feature>
<evidence type="ECO:0000313" key="3">
    <source>
        <dbReference type="Proteomes" id="UP000728185"/>
    </source>
</evidence>
<accession>A0A8E0VDK3</accession>
<dbReference type="EMBL" id="LUCM01009674">
    <property type="protein sequence ID" value="KAA0186550.1"/>
    <property type="molecule type" value="Genomic_DNA"/>
</dbReference>
<feature type="non-terminal residue" evidence="2">
    <location>
        <position position="210"/>
    </location>
</feature>
<protein>
    <submittedName>
        <fullName evidence="2">Uncharacterized protein</fullName>
    </submittedName>
</protein>